<organism evidence="2 3">
    <name type="scientific">Hypocrea virens (strain Gv29-8 / FGSC 10586)</name>
    <name type="common">Gliocladium virens</name>
    <name type="synonym">Trichoderma virens</name>
    <dbReference type="NCBI Taxonomy" id="413071"/>
    <lineage>
        <taxon>Eukaryota</taxon>
        <taxon>Fungi</taxon>
        <taxon>Dikarya</taxon>
        <taxon>Ascomycota</taxon>
        <taxon>Pezizomycotina</taxon>
        <taxon>Sordariomycetes</taxon>
        <taxon>Hypocreomycetidae</taxon>
        <taxon>Hypocreales</taxon>
        <taxon>Hypocreaceae</taxon>
        <taxon>Trichoderma</taxon>
    </lineage>
</organism>
<dbReference type="Pfam" id="PF14027">
    <property type="entry name" value="Questin_oxidase"/>
    <property type="match status" value="1"/>
</dbReference>
<dbReference type="eggNOG" id="ENOG502S69W">
    <property type="taxonomic scope" value="Eukaryota"/>
</dbReference>
<dbReference type="InterPro" id="IPR025337">
    <property type="entry name" value="Questin_oxidase-like"/>
</dbReference>
<evidence type="ECO:0000313" key="2">
    <source>
        <dbReference type="EMBL" id="EHK20971.1"/>
    </source>
</evidence>
<dbReference type="VEuPathDB" id="FungiDB:TRIVIDRAFT_223437"/>
<dbReference type="HOGENOM" id="CLU_897321_0_0_1"/>
<protein>
    <submittedName>
        <fullName evidence="2">Uncharacterized protein</fullName>
    </submittedName>
</protein>
<keyword evidence="3" id="KW-1185">Reference proteome</keyword>
<evidence type="ECO:0000313" key="3">
    <source>
        <dbReference type="Proteomes" id="UP000007115"/>
    </source>
</evidence>
<name>G9MX38_HYPVG</name>
<dbReference type="STRING" id="413071.G9MX38"/>
<comment type="caution">
    <text evidence="2">The sequence shown here is derived from an EMBL/GenBank/DDBJ whole genome shotgun (WGS) entry which is preliminary data.</text>
</comment>
<accession>G9MX38</accession>
<dbReference type="OrthoDB" id="4898482at2759"/>
<dbReference type="GeneID" id="25791766"/>
<gene>
    <name evidence="2" type="ORF">TRIVIDRAFT_223437</name>
</gene>
<evidence type="ECO:0000256" key="1">
    <source>
        <dbReference type="ARBA" id="ARBA00023002"/>
    </source>
</evidence>
<dbReference type="InParanoid" id="G9MX38"/>
<dbReference type="EMBL" id="ABDF02000076">
    <property type="protein sequence ID" value="EHK20971.1"/>
    <property type="molecule type" value="Genomic_DNA"/>
</dbReference>
<dbReference type="PANTHER" id="PTHR35870">
    <property type="entry name" value="PROTEIN, PUTATIVE (AFU_ORTHOLOGUE AFUA_5G03330)-RELATED"/>
    <property type="match status" value="1"/>
</dbReference>
<proteinExistence type="predicted"/>
<dbReference type="RefSeq" id="XP_013955164.1">
    <property type="nucleotide sequence ID" value="XM_014099689.1"/>
</dbReference>
<dbReference type="AlphaFoldDB" id="G9MX38"/>
<reference evidence="2 3" key="1">
    <citation type="journal article" date="2011" name="Genome Biol.">
        <title>Comparative genome sequence analysis underscores mycoparasitism as the ancestral life style of Trichoderma.</title>
        <authorList>
            <person name="Kubicek C.P."/>
            <person name="Herrera-Estrella A."/>
            <person name="Seidl-Seiboth V."/>
            <person name="Martinez D.A."/>
            <person name="Druzhinina I.S."/>
            <person name="Thon M."/>
            <person name="Zeilinger S."/>
            <person name="Casas-Flores S."/>
            <person name="Horwitz B.A."/>
            <person name="Mukherjee P.K."/>
            <person name="Mukherjee M."/>
            <person name="Kredics L."/>
            <person name="Alcaraz L.D."/>
            <person name="Aerts A."/>
            <person name="Antal Z."/>
            <person name="Atanasova L."/>
            <person name="Cervantes-Badillo M.G."/>
            <person name="Challacombe J."/>
            <person name="Chertkov O."/>
            <person name="McCluskey K."/>
            <person name="Coulpier F."/>
            <person name="Deshpande N."/>
            <person name="von Doehren H."/>
            <person name="Ebbole D.J."/>
            <person name="Esquivel-Naranjo E.U."/>
            <person name="Fekete E."/>
            <person name="Flipphi M."/>
            <person name="Glaser F."/>
            <person name="Gomez-Rodriguez E.Y."/>
            <person name="Gruber S."/>
            <person name="Han C."/>
            <person name="Henrissat B."/>
            <person name="Hermosa R."/>
            <person name="Hernandez-Onate M."/>
            <person name="Karaffa L."/>
            <person name="Kosti I."/>
            <person name="Le Crom S."/>
            <person name="Lindquist E."/>
            <person name="Lucas S."/>
            <person name="Luebeck M."/>
            <person name="Luebeck P.S."/>
            <person name="Margeot A."/>
            <person name="Metz B."/>
            <person name="Misra M."/>
            <person name="Nevalainen H."/>
            <person name="Omann M."/>
            <person name="Packer N."/>
            <person name="Perrone G."/>
            <person name="Uresti-Rivera E.E."/>
            <person name="Salamov A."/>
            <person name="Schmoll M."/>
            <person name="Seiboth B."/>
            <person name="Shapiro H."/>
            <person name="Sukno S."/>
            <person name="Tamayo-Ramos J.A."/>
            <person name="Tisch D."/>
            <person name="Wiest A."/>
            <person name="Wilkinson H.H."/>
            <person name="Zhang M."/>
            <person name="Coutinho P.M."/>
            <person name="Kenerley C.M."/>
            <person name="Monte E."/>
            <person name="Baker S.E."/>
            <person name="Grigoriev I.V."/>
        </authorList>
    </citation>
    <scope>NUCLEOTIDE SEQUENCE [LARGE SCALE GENOMIC DNA]</scope>
    <source>
        <strain evidence="3">Gv29-8 / FGSC 10586</strain>
    </source>
</reference>
<keyword evidence="1" id="KW-0560">Oxidoreductase</keyword>
<dbReference type="Proteomes" id="UP000007115">
    <property type="component" value="Unassembled WGS sequence"/>
</dbReference>
<sequence length="310" mass="35039">MTAASITSSKQANLVLDHILHHLLCIYALGATPLQMEKAFDQNAAYQLPSHYADSGHAQQLADPAEFKKCLGYSKYFNDYFLFSRKEIETHGIPTTVNTSNFGENERAMDMFDRIFQGYALVYKQPFLVAEALASTAVQFPELRYFLPPTDRVAPSTASASQVEMHDQIRTNAIIHNAMHYDYIDKIHDGLIGEAGDQLLSVISQWKVSADEVEVKAAELFNACGIMKYTTQLWPRDQISRFRFDFMPMYTVTTATFFPVYLKTDWIKPGSKTCLVEWLGRANVLLCAECGAPEPRPEDFKTCKLFRPSG</sequence>
<dbReference type="GO" id="GO:0016491">
    <property type="term" value="F:oxidoreductase activity"/>
    <property type="evidence" value="ECO:0007669"/>
    <property type="project" value="UniProtKB-KW"/>
</dbReference>
<dbReference type="PANTHER" id="PTHR35870:SF1">
    <property type="entry name" value="PROTEIN, PUTATIVE (AFU_ORTHOLOGUE AFUA_5G03330)-RELATED"/>
    <property type="match status" value="1"/>
</dbReference>